<protein>
    <submittedName>
        <fullName evidence="2">Uncharacterized protein</fullName>
    </submittedName>
</protein>
<name>A0A195FFD4_9HYME</name>
<dbReference type="Proteomes" id="UP000078541">
    <property type="component" value="Unassembled WGS sequence"/>
</dbReference>
<evidence type="ECO:0000313" key="3">
    <source>
        <dbReference type="Proteomes" id="UP000078541"/>
    </source>
</evidence>
<feature type="region of interest" description="Disordered" evidence="1">
    <location>
        <begin position="1"/>
        <end position="28"/>
    </location>
</feature>
<gene>
    <name evidence="2" type="ORF">ALC56_06733</name>
</gene>
<dbReference type="AlphaFoldDB" id="A0A195FFD4"/>
<accession>A0A195FFD4</accession>
<evidence type="ECO:0000256" key="1">
    <source>
        <dbReference type="SAM" id="MobiDB-lite"/>
    </source>
</evidence>
<reference evidence="2 3" key="1">
    <citation type="submission" date="2016-03" db="EMBL/GenBank/DDBJ databases">
        <title>Trachymyrmex septentrionalis WGS genome.</title>
        <authorList>
            <person name="Nygaard S."/>
            <person name="Hu H."/>
            <person name="Boomsma J."/>
            <person name="Zhang G."/>
        </authorList>
    </citation>
    <scope>NUCLEOTIDE SEQUENCE [LARGE SCALE GENOMIC DNA]</scope>
    <source>
        <strain evidence="2">Tsep2-gDNA-1</strain>
        <tissue evidence="2">Whole body</tissue>
    </source>
</reference>
<organism evidence="2 3">
    <name type="scientific">Trachymyrmex septentrionalis</name>
    <dbReference type="NCBI Taxonomy" id="34720"/>
    <lineage>
        <taxon>Eukaryota</taxon>
        <taxon>Metazoa</taxon>
        <taxon>Ecdysozoa</taxon>
        <taxon>Arthropoda</taxon>
        <taxon>Hexapoda</taxon>
        <taxon>Insecta</taxon>
        <taxon>Pterygota</taxon>
        <taxon>Neoptera</taxon>
        <taxon>Endopterygota</taxon>
        <taxon>Hymenoptera</taxon>
        <taxon>Apocrita</taxon>
        <taxon>Aculeata</taxon>
        <taxon>Formicoidea</taxon>
        <taxon>Formicidae</taxon>
        <taxon>Myrmicinae</taxon>
        <taxon>Trachymyrmex</taxon>
    </lineage>
</organism>
<keyword evidence="3" id="KW-1185">Reference proteome</keyword>
<evidence type="ECO:0000313" key="2">
    <source>
        <dbReference type="EMBL" id="KYN38734.1"/>
    </source>
</evidence>
<dbReference type="EMBL" id="KQ981636">
    <property type="protein sequence ID" value="KYN38734.1"/>
    <property type="molecule type" value="Genomic_DNA"/>
</dbReference>
<proteinExistence type="predicted"/>
<sequence>MQGSFTKNRRARQGGGRGGGGEAKRGGYRQTLANGSIKFMGALRWYQTPARGTNVVRPRLHAARICVSTYR</sequence>